<keyword evidence="2" id="KW-1185">Reference proteome</keyword>
<dbReference type="OrthoDB" id="2111592at2"/>
<sequence>MSTTKNKKMLIKGAGKFMAKIPNCDELITIGTLNNMRLDVQLDMQDIEGGDSSVALDTLLRKKTIDITAEDAKFDLNLVRLALGSKLREGVSGATYKMQTENVQVPSSSPYQATLSEASVASPAHKAFEGTINGADVTSSVTLAGKAITFDDSLAGKTVVIVYPVALSGVTYDEDGFVWVLEEKHTVKEKAGKFEVDLVFGAALHKDAQISVRTLKGNKLLKKTTSSTPKEEQYAVNGSTLSFHSALKDVDIYVNYKRNEVVDVLDITTKDMPLTVHVIHDGQFEQKDGSIQGYQTELYLCRVKSNFTLDAQRQQASTHSVTLTVIDPDRVDGKIGTIKRYEAQGANSKNLC</sequence>
<proteinExistence type="predicted"/>
<dbReference type="EMBL" id="CP033464">
    <property type="protein sequence ID" value="QDX93958.1"/>
    <property type="molecule type" value="Genomic_DNA"/>
</dbReference>
<evidence type="ECO:0000313" key="2">
    <source>
        <dbReference type="Proteomes" id="UP000319432"/>
    </source>
</evidence>
<accession>A0A518VAD6</accession>
<dbReference type="AlphaFoldDB" id="A0A518VAD6"/>
<name>A0A518VAD6_BRELA</name>
<reference evidence="1 2" key="1">
    <citation type="submission" date="2018-11" db="EMBL/GenBank/DDBJ databases">
        <title>Phylogenetic determinants of toxin gene distribution in genomes of Brevibacillus laterosporus.</title>
        <authorList>
            <person name="Glare T.R."/>
            <person name="Durrant A."/>
            <person name="Berry C."/>
            <person name="Palma L."/>
            <person name="Ormskirk M."/>
            <person name="Cox M.O."/>
        </authorList>
    </citation>
    <scope>NUCLEOTIDE SEQUENCE [LARGE SCALE GENOMIC DNA]</scope>
    <source>
        <strain evidence="1 2">1821L</strain>
    </source>
</reference>
<gene>
    <name evidence="1" type="ORF">EEL30_17665</name>
</gene>
<protein>
    <submittedName>
        <fullName evidence="1">Uncharacterized protein</fullName>
    </submittedName>
</protein>
<evidence type="ECO:0000313" key="1">
    <source>
        <dbReference type="EMBL" id="QDX93958.1"/>
    </source>
</evidence>
<dbReference type="Proteomes" id="UP000319432">
    <property type="component" value="Chromosome"/>
</dbReference>
<organism evidence="1 2">
    <name type="scientific">Brevibacillus laterosporus</name>
    <name type="common">Bacillus laterosporus</name>
    <dbReference type="NCBI Taxonomy" id="1465"/>
    <lineage>
        <taxon>Bacteria</taxon>
        <taxon>Bacillati</taxon>
        <taxon>Bacillota</taxon>
        <taxon>Bacilli</taxon>
        <taxon>Bacillales</taxon>
        <taxon>Paenibacillaceae</taxon>
        <taxon>Brevibacillus</taxon>
    </lineage>
</organism>